<dbReference type="AlphaFoldDB" id="A0A8X6LLJ3"/>
<keyword evidence="2" id="KW-1185">Reference proteome</keyword>
<proteinExistence type="predicted"/>
<evidence type="ECO:0000313" key="2">
    <source>
        <dbReference type="Proteomes" id="UP000887116"/>
    </source>
</evidence>
<dbReference type="Proteomes" id="UP000887116">
    <property type="component" value="Unassembled WGS sequence"/>
</dbReference>
<comment type="caution">
    <text evidence="1">The sequence shown here is derived from an EMBL/GenBank/DDBJ whole genome shotgun (WGS) entry which is preliminary data.</text>
</comment>
<evidence type="ECO:0000313" key="1">
    <source>
        <dbReference type="EMBL" id="GFR11859.1"/>
    </source>
</evidence>
<protein>
    <submittedName>
        <fullName evidence="1">Uncharacterized protein</fullName>
    </submittedName>
</protein>
<dbReference type="EMBL" id="BMAO01016871">
    <property type="protein sequence ID" value="GFR11859.1"/>
    <property type="molecule type" value="Genomic_DNA"/>
</dbReference>
<organism evidence="1 2">
    <name type="scientific">Trichonephila clavata</name>
    <name type="common">Joro spider</name>
    <name type="synonym">Nephila clavata</name>
    <dbReference type="NCBI Taxonomy" id="2740835"/>
    <lineage>
        <taxon>Eukaryota</taxon>
        <taxon>Metazoa</taxon>
        <taxon>Ecdysozoa</taxon>
        <taxon>Arthropoda</taxon>
        <taxon>Chelicerata</taxon>
        <taxon>Arachnida</taxon>
        <taxon>Araneae</taxon>
        <taxon>Araneomorphae</taxon>
        <taxon>Entelegynae</taxon>
        <taxon>Araneoidea</taxon>
        <taxon>Nephilidae</taxon>
        <taxon>Trichonephila</taxon>
    </lineage>
</organism>
<sequence>MAVNTCRKSSDSNTTATPNIHSLPFKSCKVLCNALSECLWFMVHLSLIMTEFICNTAANPLFFQWYTLHLVFYKCPMAADAEYAVFTPSNTVTTMPEDAIFYCIHIFARLQLKV</sequence>
<accession>A0A8X6LLJ3</accession>
<gene>
    <name evidence="1" type="ORF">TNCT_558131</name>
</gene>
<reference evidence="1" key="1">
    <citation type="submission" date="2020-07" db="EMBL/GenBank/DDBJ databases">
        <title>Multicomponent nature underlies the extraordinary mechanical properties of spider dragline silk.</title>
        <authorList>
            <person name="Kono N."/>
            <person name="Nakamura H."/>
            <person name="Mori M."/>
            <person name="Yoshida Y."/>
            <person name="Ohtoshi R."/>
            <person name="Malay A.D."/>
            <person name="Moran D.A.P."/>
            <person name="Tomita M."/>
            <person name="Numata K."/>
            <person name="Arakawa K."/>
        </authorList>
    </citation>
    <scope>NUCLEOTIDE SEQUENCE</scope>
</reference>
<name>A0A8X6LLJ3_TRICU</name>